<proteinExistence type="predicted"/>
<accession>X0WRQ0</accession>
<feature type="non-terminal residue" evidence="1">
    <location>
        <position position="123"/>
    </location>
</feature>
<dbReference type="AlphaFoldDB" id="X0WRQ0"/>
<dbReference type="EMBL" id="BARS01033606">
    <property type="protein sequence ID" value="GAG27213.1"/>
    <property type="molecule type" value="Genomic_DNA"/>
</dbReference>
<gene>
    <name evidence="1" type="ORF">S01H1_52024</name>
</gene>
<comment type="caution">
    <text evidence="1">The sequence shown here is derived from an EMBL/GenBank/DDBJ whole genome shotgun (WGS) entry which is preliminary data.</text>
</comment>
<evidence type="ECO:0000313" key="1">
    <source>
        <dbReference type="EMBL" id="GAG27213.1"/>
    </source>
</evidence>
<reference evidence="1" key="1">
    <citation type="journal article" date="2014" name="Front. Microbiol.">
        <title>High frequency of phylogenetically diverse reductive dehalogenase-homologous genes in deep subseafloor sedimentary metagenomes.</title>
        <authorList>
            <person name="Kawai M."/>
            <person name="Futagami T."/>
            <person name="Toyoda A."/>
            <person name="Takaki Y."/>
            <person name="Nishi S."/>
            <person name="Hori S."/>
            <person name="Arai W."/>
            <person name="Tsubouchi T."/>
            <person name="Morono Y."/>
            <person name="Uchiyama I."/>
            <person name="Ito T."/>
            <person name="Fujiyama A."/>
            <person name="Inagaki F."/>
            <person name="Takami H."/>
        </authorList>
    </citation>
    <scope>NUCLEOTIDE SEQUENCE</scope>
    <source>
        <strain evidence="1">Expedition CK06-06</strain>
    </source>
</reference>
<name>X0WRQ0_9ZZZZ</name>
<organism evidence="1">
    <name type="scientific">marine sediment metagenome</name>
    <dbReference type="NCBI Taxonomy" id="412755"/>
    <lineage>
        <taxon>unclassified sequences</taxon>
        <taxon>metagenomes</taxon>
        <taxon>ecological metagenomes</taxon>
    </lineage>
</organism>
<protein>
    <submittedName>
        <fullName evidence="1">Uncharacterized protein</fullName>
    </submittedName>
</protein>
<sequence>MGYFDDNNWWNTHVKPITGPLFAPNDWLPSGGADPQDFVYLETLPGAFARRMTNLRVCDPLWPVFGCKVSVDGTHTEVVPGYELPYQFQSEDDPTCEDAECPEDLCDDGEGRRQIGDDCCACP</sequence>